<protein>
    <recommendedName>
        <fullName evidence="2">DUF7352 domain-containing protein</fullName>
    </recommendedName>
</protein>
<dbReference type="InterPro" id="IPR055776">
    <property type="entry name" value="DUF7352"/>
</dbReference>
<dbReference type="RefSeq" id="WP_091811405.1">
    <property type="nucleotide sequence ID" value="NZ_FNNE01000002.1"/>
</dbReference>
<dbReference type="OrthoDB" id="6077966at2"/>
<evidence type="ECO:0000313" key="3">
    <source>
        <dbReference type="EMBL" id="SDW26702.1"/>
    </source>
</evidence>
<evidence type="ECO:0000256" key="1">
    <source>
        <dbReference type="SAM" id="MobiDB-lite"/>
    </source>
</evidence>
<evidence type="ECO:0000313" key="4">
    <source>
        <dbReference type="Proteomes" id="UP000199675"/>
    </source>
</evidence>
<sequence length="111" mass="12788">MKTIHKYPLKVSKELNELSLREGFKIVRCEYIVSEKTVYLWVEEPLKVDIPECRSSFRVAFSGEPVPDHYLYRGTALDPFGPEAYHVFEAPERKASTTTDRPMSLRPLIAA</sequence>
<dbReference type="STRING" id="488533.SAMN04487960_10225"/>
<accession>A0A1H2S4T3</accession>
<proteinExistence type="predicted"/>
<feature type="domain" description="DUF7352" evidence="2">
    <location>
        <begin position="1"/>
        <end position="95"/>
    </location>
</feature>
<organism evidence="3 4">
    <name type="scientific">Marinobacter mobilis</name>
    <dbReference type="NCBI Taxonomy" id="488533"/>
    <lineage>
        <taxon>Bacteria</taxon>
        <taxon>Pseudomonadati</taxon>
        <taxon>Pseudomonadota</taxon>
        <taxon>Gammaproteobacteria</taxon>
        <taxon>Pseudomonadales</taxon>
        <taxon>Marinobacteraceae</taxon>
        <taxon>Marinobacter</taxon>
    </lineage>
</organism>
<reference evidence="3 4" key="1">
    <citation type="submission" date="2016-10" db="EMBL/GenBank/DDBJ databases">
        <authorList>
            <person name="de Groot N.N."/>
        </authorList>
    </citation>
    <scope>NUCLEOTIDE SEQUENCE [LARGE SCALE GENOMIC DNA]</scope>
    <source>
        <strain evidence="3 4">CGMCC 1.7059</strain>
    </source>
</reference>
<evidence type="ECO:0000259" key="2">
    <source>
        <dbReference type="Pfam" id="PF24043"/>
    </source>
</evidence>
<dbReference type="AlphaFoldDB" id="A0A1H2S4T3"/>
<name>A0A1H2S4T3_9GAMM</name>
<dbReference type="EMBL" id="FNNE01000002">
    <property type="protein sequence ID" value="SDW26702.1"/>
    <property type="molecule type" value="Genomic_DNA"/>
</dbReference>
<gene>
    <name evidence="3" type="ORF">SAMN04487960_10225</name>
</gene>
<dbReference type="Proteomes" id="UP000199675">
    <property type="component" value="Unassembled WGS sequence"/>
</dbReference>
<keyword evidence="4" id="KW-1185">Reference proteome</keyword>
<feature type="region of interest" description="Disordered" evidence="1">
    <location>
        <begin position="92"/>
        <end position="111"/>
    </location>
</feature>
<dbReference type="Pfam" id="PF24043">
    <property type="entry name" value="DUF7352"/>
    <property type="match status" value="1"/>
</dbReference>